<feature type="region of interest" description="Disordered" evidence="2">
    <location>
        <begin position="427"/>
        <end position="451"/>
    </location>
</feature>
<accession>A0A9Q3C5G9</accession>
<keyword evidence="3" id="KW-1133">Transmembrane helix</keyword>
<protein>
    <submittedName>
        <fullName evidence="4">Uncharacterized protein</fullName>
    </submittedName>
</protein>
<feature type="compositionally biased region" description="Basic residues" evidence="2">
    <location>
        <begin position="313"/>
        <end position="324"/>
    </location>
</feature>
<keyword evidence="5" id="KW-1185">Reference proteome</keyword>
<name>A0A9Q3C5G9_9BASI</name>
<dbReference type="EMBL" id="AVOT02005341">
    <property type="protein sequence ID" value="MBW0478829.1"/>
    <property type="molecule type" value="Genomic_DNA"/>
</dbReference>
<organism evidence="4 5">
    <name type="scientific">Austropuccinia psidii MF-1</name>
    <dbReference type="NCBI Taxonomy" id="1389203"/>
    <lineage>
        <taxon>Eukaryota</taxon>
        <taxon>Fungi</taxon>
        <taxon>Dikarya</taxon>
        <taxon>Basidiomycota</taxon>
        <taxon>Pucciniomycotina</taxon>
        <taxon>Pucciniomycetes</taxon>
        <taxon>Pucciniales</taxon>
        <taxon>Sphaerophragmiaceae</taxon>
        <taxon>Austropuccinia</taxon>
    </lineage>
</organism>
<evidence type="ECO:0000313" key="5">
    <source>
        <dbReference type="Proteomes" id="UP000765509"/>
    </source>
</evidence>
<comment type="caution">
    <text evidence="4">The sequence shown here is derived from an EMBL/GenBank/DDBJ whole genome shotgun (WGS) entry which is preliminary data.</text>
</comment>
<feature type="coiled-coil region" evidence="1">
    <location>
        <begin position="524"/>
        <end position="551"/>
    </location>
</feature>
<keyword evidence="1" id="KW-0175">Coiled coil</keyword>
<evidence type="ECO:0000256" key="3">
    <source>
        <dbReference type="SAM" id="Phobius"/>
    </source>
</evidence>
<dbReference type="AlphaFoldDB" id="A0A9Q3C5G9"/>
<proteinExistence type="predicted"/>
<reference evidence="4" key="1">
    <citation type="submission" date="2021-03" db="EMBL/GenBank/DDBJ databases">
        <title>Draft genome sequence of rust myrtle Austropuccinia psidii MF-1, a brazilian biotype.</title>
        <authorList>
            <person name="Quecine M.C."/>
            <person name="Pachon D.M.R."/>
            <person name="Bonatelli M.L."/>
            <person name="Correr F.H."/>
            <person name="Franceschini L.M."/>
            <person name="Leite T.F."/>
            <person name="Margarido G.R.A."/>
            <person name="Almeida C.A."/>
            <person name="Ferrarezi J.A."/>
            <person name="Labate C.A."/>
        </authorList>
    </citation>
    <scope>NUCLEOTIDE SEQUENCE</scope>
    <source>
        <strain evidence="4">MF-1</strain>
    </source>
</reference>
<dbReference type="OrthoDB" id="2504265at2759"/>
<keyword evidence="3" id="KW-0812">Transmembrane</keyword>
<evidence type="ECO:0000256" key="2">
    <source>
        <dbReference type="SAM" id="MobiDB-lite"/>
    </source>
</evidence>
<feature type="transmembrane region" description="Helical" evidence="3">
    <location>
        <begin position="262"/>
        <end position="279"/>
    </location>
</feature>
<dbReference type="Proteomes" id="UP000765509">
    <property type="component" value="Unassembled WGS sequence"/>
</dbReference>
<feature type="region of interest" description="Disordered" evidence="2">
    <location>
        <begin position="26"/>
        <end position="52"/>
    </location>
</feature>
<gene>
    <name evidence="4" type="ORF">O181_018544</name>
</gene>
<feature type="region of interest" description="Disordered" evidence="2">
    <location>
        <begin position="313"/>
        <end position="336"/>
    </location>
</feature>
<evidence type="ECO:0000313" key="4">
    <source>
        <dbReference type="EMBL" id="MBW0478829.1"/>
    </source>
</evidence>
<evidence type="ECO:0000256" key="1">
    <source>
        <dbReference type="SAM" id="Coils"/>
    </source>
</evidence>
<sequence>MATIAKALASSSTPILNQEKAASLVVPDQANQRPSLKRFSSFPPTNDSDESFIQEPSSSLEVAELTETTVNTETSDEAIVELSSSNSTQFDSLPTNTFLPSVVFLIPFPEPVNATRSKKTTPFLIYSLPRRPYQKPKKNENGEKRPKEKLSKRLVRIYQKEVQFGEQLKRKEIPNVGKFAKLKKFRGACIRGASTLTKWLPTSCVETLSRLPPKRKLGEILVLYPTNFGGPSADGSEKSQQPSVEDLRNDLYSLFRRTKKRVLIRLVAVTCFLPIAAGIDFFAPVFFVEISLAYLAFQIYGFRKVKAITAKRKKAKKPKNKKSTPGKFQLKNQQAVEEVQPDNENVPLITTTQVDEAQPDNENTPLMATAESQEGVSITFQETDDIIFEAIRPLLYKICSRIDPLTFPPPESIQTTTANSLEEVAPEASVEEGQVVPATRSRTTLPPSLHKPGPEVVRELLAAFKEHVPEEIQERYNLNEDRISEDLSRYLKKASVEYIDSLKGRPERGFVKVMKKWFTKRSLIRKERKEKQRIKKQIKAEEAEEAALAEAITVEQDSSTATVDETNVVGGTDLL</sequence>
<keyword evidence="3" id="KW-0472">Membrane</keyword>